<keyword evidence="4" id="KW-0472">Membrane</keyword>
<dbReference type="EMBL" id="BACD03000091">
    <property type="protein sequence ID" value="GAO52824.1"/>
    <property type="molecule type" value="Genomic_DNA"/>
</dbReference>
<gene>
    <name evidence="5" type="ORF">G7K_6890-t2</name>
</gene>
<feature type="transmembrane region" description="Helical" evidence="4">
    <location>
        <begin position="407"/>
        <end position="428"/>
    </location>
</feature>
<name>A0A0E9NSI5_SAICN</name>
<dbReference type="Pfam" id="PF00956">
    <property type="entry name" value="NAP"/>
    <property type="match status" value="1"/>
</dbReference>
<feature type="region of interest" description="Disordered" evidence="3">
    <location>
        <begin position="361"/>
        <end position="400"/>
    </location>
</feature>
<proteinExistence type="inferred from homology"/>
<keyword evidence="6" id="KW-1185">Reference proteome</keyword>
<feature type="region of interest" description="Disordered" evidence="3">
    <location>
        <begin position="140"/>
        <end position="172"/>
    </location>
</feature>
<accession>A0A0E9NSI5</accession>
<dbReference type="Gene3D" id="1.20.5.1500">
    <property type="match status" value="1"/>
</dbReference>
<dbReference type="InterPro" id="IPR037231">
    <property type="entry name" value="NAP-like_sf"/>
</dbReference>
<reference evidence="5 6" key="3">
    <citation type="journal article" date="2015" name="Genome Announc.">
        <title>Draft Genome Sequence of the Archiascomycetous Yeast Saitoella complicata.</title>
        <authorList>
            <person name="Yamauchi K."/>
            <person name="Kondo S."/>
            <person name="Hamamoto M."/>
            <person name="Takahashi Y."/>
            <person name="Ogura Y."/>
            <person name="Hayashi T."/>
            <person name="Nishida H."/>
        </authorList>
    </citation>
    <scope>NUCLEOTIDE SEQUENCE [LARGE SCALE GENOMIC DNA]</scope>
    <source>
        <strain evidence="5 6">NRRL Y-17804</strain>
    </source>
</reference>
<dbReference type="STRING" id="698492.A0A0E9NSI5"/>
<sequence>MAQNIRNKRLDDIAAPTPQNTPASVSAPIGSLSKAPGVPTISEEAQGPSADDLTSAFAGNPALVSMIQGKLGSLVGRSSGYVESLPPAVRRRILGLKGIQEKHAKLEAEFQAEILELEKKFLEKYKPLYETRAKVVAGKEEATDEDVAVGKEVTEDDEEEEEEEEEEEQTEAAKVKGIPEFWLTAMRNVLSLAEIITPADEAALGHLVDIRMSYLDTPGFKLEFEFEENEFFTNKVLTKTYYYQEEAGYGGDFIYDRAEGDKIEWKEDKDLTVRVETKKQRNKNTNQTRIVKKTVPQDSFFSFFSPPTVPDYEDDEAADAASDIDERLELDYQIGEDIKEKLIPRAVDWFTGEALAFEGEDDLEGDEFDDEDDFEDDDSEEEDEDDDEDDEEVGAGKKDQAECKQSVSVLDLLVVSFSLLLLLLVWSLRVCLRSELIIIYGINRLAARCRAH</sequence>
<dbReference type="InterPro" id="IPR002164">
    <property type="entry name" value="NAP_family"/>
</dbReference>
<evidence type="ECO:0000313" key="5">
    <source>
        <dbReference type="EMBL" id="GAO52824.1"/>
    </source>
</evidence>
<dbReference type="AlphaFoldDB" id="A0A0E9NSI5"/>
<dbReference type="FunFam" id="1.20.5.1500:FF:000001">
    <property type="entry name" value="Nucleosome assembly protein 1-like 1"/>
    <property type="match status" value="1"/>
</dbReference>
<protein>
    <recommendedName>
        <fullName evidence="7">Nucleosome assembly protein</fullName>
    </recommendedName>
</protein>
<evidence type="ECO:0000256" key="3">
    <source>
        <dbReference type="SAM" id="MobiDB-lite"/>
    </source>
</evidence>
<evidence type="ECO:0000256" key="4">
    <source>
        <dbReference type="SAM" id="Phobius"/>
    </source>
</evidence>
<dbReference type="Proteomes" id="UP000033140">
    <property type="component" value="Unassembled WGS sequence"/>
</dbReference>
<comment type="similarity">
    <text evidence="1 2">Belongs to the nucleosome assembly protein (NAP) family.</text>
</comment>
<dbReference type="FunFam" id="3.30.1120.90:FF:000003">
    <property type="entry name" value="Nucleosome assembly protein"/>
    <property type="match status" value="1"/>
</dbReference>
<evidence type="ECO:0008006" key="7">
    <source>
        <dbReference type="Google" id="ProtNLM"/>
    </source>
</evidence>
<comment type="caution">
    <text evidence="5">The sequence shown here is derived from an EMBL/GenBank/DDBJ whole genome shotgun (WGS) entry which is preliminary data.</text>
</comment>
<dbReference type="PANTHER" id="PTHR11875">
    <property type="entry name" value="TESTIS-SPECIFIC Y-ENCODED PROTEIN"/>
    <property type="match status" value="1"/>
</dbReference>
<evidence type="ECO:0000313" key="6">
    <source>
        <dbReference type="Proteomes" id="UP000033140"/>
    </source>
</evidence>
<dbReference type="GO" id="GO:0006334">
    <property type="term" value="P:nucleosome assembly"/>
    <property type="evidence" value="ECO:0007669"/>
    <property type="project" value="InterPro"/>
</dbReference>
<evidence type="ECO:0000256" key="1">
    <source>
        <dbReference type="ARBA" id="ARBA00009947"/>
    </source>
</evidence>
<reference evidence="5 6" key="1">
    <citation type="journal article" date="2011" name="J. Gen. Appl. Microbiol.">
        <title>Draft genome sequencing of the enigmatic yeast Saitoella complicata.</title>
        <authorList>
            <person name="Nishida H."/>
            <person name="Hamamoto M."/>
            <person name="Sugiyama J."/>
        </authorList>
    </citation>
    <scope>NUCLEOTIDE SEQUENCE [LARGE SCALE GENOMIC DNA]</scope>
    <source>
        <strain evidence="5 6">NRRL Y-17804</strain>
    </source>
</reference>
<dbReference type="Gene3D" id="3.30.1120.90">
    <property type="entry name" value="Nucleosome assembly protein"/>
    <property type="match status" value="1"/>
</dbReference>
<evidence type="ECO:0000256" key="2">
    <source>
        <dbReference type="RuleBase" id="RU003876"/>
    </source>
</evidence>
<dbReference type="SUPFAM" id="SSF143113">
    <property type="entry name" value="NAP-like"/>
    <property type="match status" value="1"/>
</dbReference>
<keyword evidence="4" id="KW-0812">Transmembrane</keyword>
<feature type="compositionally biased region" description="Acidic residues" evidence="3">
    <location>
        <begin position="361"/>
        <end position="393"/>
    </location>
</feature>
<dbReference type="OMA" id="AAECKQN"/>
<keyword evidence="4" id="KW-1133">Transmembrane helix</keyword>
<feature type="compositionally biased region" description="Acidic residues" evidence="3">
    <location>
        <begin position="154"/>
        <end position="170"/>
    </location>
</feature>
<feature type="region of interest" description="Disordered" evidence="3">
    <location>
        <begin position="1"/>
        <end position="51"/>
    </location>
</feature>
<dbReference type="GO" id="GO:0005634">
    <property type="term" value="C:nucleus"/>
    <property type="evidence" value="ECO:0007669"/>
    <property type="project" value="InterPro"/>
</dbReference>
<organism evidence="5 6">
    <name type="scientific">Saitoella complicata (strain BCRC 22490 / CBS 7301 / JCM 7358 / NBRC 10748 / NRRL Y-17804)</name>
    <dbReference type="NCBI Taxonomy" id="698492"/>
    <lineage>
        <taxon>Eukaryota</taxon>
        <taxon>Fungi</taxon>
        <taxon>Dikarya</taxon>
        <taxon>Ascomycota</taxon>
        <taxon>Taphrinomycotina</taxon>
        <taxon>Taphrinomycotina incertae sedis</taxon>
        <taxon>Saitoella</taxon>
    </lineage>
</organism>
<reference evidence="5 6" key="2">
    <citation type="journal article" date="2014" name="J. Gen. Appl. Microbiol.">
        <title>The early diverging ascomycetous budding yeast Saitoella complicata has three histone deacetylases belonging to the Clr6, Hos2, and Rpd3 lineages.</title>
        <authorList>
            <person name="Nishida H."/>
            <person name="Matsumoto T."/>
            <person name="Kondo S."/>
            <person name="Hamamoto M."/>
            <person name="Yoshikawa H."/>
        </authorList>
    </citation>
    <scope>NUCLEOTIDE SEQUENCE [LARGE SCALE GENOMIC DNA]</scope>
    <source>
        <strain evidence="5 6">NRRL Y-17804</strain>
    </source>
</reference>